<sequence>NSGNQQHHKLKRSQMSSPSVGMKSNQRKRRDRSHVQSVDSSHMSEGQCDSDVRKSFKKTILVKKSKQSPNEKSISSVKSGESSRIVNNLFVYTKNESDDRLYVCSESLGYWSKFKTYMRAHSGEKHFLCEECNKSFNCLSHLKRHVRTHTGEKPFSCKECKKTFNLRSNLKTHMRTHTGEKPFSCKECDKGFSRVSHLKTHMRTHTGEKPFLCKECDTRFSSIFSLKRHIRNHTEGKRFSCKECNKRFNLKKNKKIYNCFEEKDETPY</sequence>
<proteinExistence type="predicted"/>
<evidence type="ECO:0000259" key="9">
    <source>
        <dbReference type="PROSITE" id="PS50157"/>
    </source>
</evidence>
<dbReference type="GeneTree" id="ENSGT01150000286977"/>
<keyword evidence="3" id="KW-0677">Repeat</keyword>
<feature type="domain" description="C2H2-type" evidence="9">
    <location>
        <begin position="183"/>
        <end position="210"/>
    </location>
</feature>
<evidence type="ECO:0000256" key="3">
    <source>
        <dbReference type="ARBA" id="ARBA00022737"/>
    </source>
</evidence>
<dbReference type="Proteomes" id="UP000694383">
    <property type="component" value="Unplaced"/>
</dbReference>
<dbReference type="FunFam" id="3.30.160.60:FF:002343">
    <property type="entry name" value="Zinc finger protein 33A"/>
    <property type="match status" value="1"/>
</dbReference>
<evidence type="ECO:0000256" key="6">
    <source>
        <dbReference type="ARBA" id="ARBA00023242"/>
    </source>
</evidence>
<feature type="domain" description="C2H2-type" evidence="9">
    <location>
        <begin position="211"/>
        <end position="238"/>
    </location>
</feature>
<keyword evidence="2" id="KW-0479">Metal-binding</keyword>
<evidence type="ECO:0000256" key="7">
    <source>
        <dbReference type="PROSITE-ProRule" id="PRU00042"/>
    </source>
</evidence>
<feature type="domain" description="C2H2-type" evidence="9">
    <location>
        <begin position="127"/>
        <end position="154"/>
    </location>
</feature>
<feature type="region of interest" description="Disordered" evidence="8">
    <location>
        <begin position="1"/>
        <end position="51"/>
    </location>
</feature>
<evidence type="ECO:0000256" key="2">
    <source>
        <dbReference type="ARBA" id="ARBA00022723"/>
    </source>
</evidence>
<dbReference type="SMART" id="SM00355">
    <property type="entry name" value="ZnF_C2H2"/>
    <property type="match status" value="4"/>
</dbReference>
<dbReference type="PANTHER" id="PTHR23235">
    <property type="entry name" value="KRUEPPEL-LIKE TRANSCRIPTION FACTOR"/>
    <property type="match status" value="1"/>
</dbReference>
<reference evidence="10" key="1">
    <citation type="submission" date="2025-08" db="UniProtKB">
        <authorList>
            <consortium name="Ensembl"/>
        </authorList>
    </citation>
    <scope>IDENTIFICATION</scope>
</reference>
<protein>
    <recommendedName>
        <fullName evidence="9">C2H2-type domain-containing protein</fullName>
    </recommendedName>
</protein>
<dbReference type="FunFam" id="3.30.160.60:FF:000630">
    <property type="entry name" value="Zinc finger protein 180"/>
    <property type="match status" value="1"/>
</dbReference>
<feature type="compositionally biased region" description="Polar residues" evidence="8">
    <location>
        <begin position="35"/>
        <end position="44"/>
    </location>
</feature>
<dbReference type="Pfam" id="PF13894">
    <property type="entry name" value="zf-C2H2_4"/>
    <property type="match status" value="2"/>
</dbReference>
<feature type="compositionally biased region" description="Polar residues" evidence="8">
    <location>
        <begin position="13"/>
        <end position="24"/>
    </location>
</feature>
<dbReference type="GO" id="GO:0000981">
    <property type="term" value="F:DNA-binding transcription factor activity, RNA polymerase II-specific"/>
    <property type="evidence" value="ECO:0007669"/>
    <property type="project" value="TreeGrafter"/>
</dbReference>
<dbReference type="GO" id="GO:0000978">
    <property type="term" value="F:RNA polymerase II cis-regulatory region sequence-specific DNA binding"/>
    <property type="evidence" value="ECO:0007669"/>
    <property type="project" value="TreeGrafter"/>
</dbReference>
<dbReference type="AlphaFoldDB" id="A0A8C7XY65"/>
<evidence type="ECO:0000256" key="8">
    <source>
        <dbReference type="SAM" id="MobiDB-lite"/>
    </source>
</evidence>
<keyword evidence="6" id="KW-0539">Nucleus</keyword>
<reference evidence="10" key="2">
    <citation type="submission" date="2025-09" db="UniProtKB">
        <authorList>
            <consortium name="Ensembl"/>
        </authorList>
    </citation>
    <scope>IDENTIFICATION</scope>
</reference>
<accession>A0A8C7XY65</accession>
<feature type="compositionally biased region" description="Basic residues" evidence="8">
    <location>
        <begin position="1"/>
        <end position="12"/>
    </location>
</feature>
<name>A0A8C7XY65_9TELE</name>
<evidence type="ECO:0000256" key="5">
    <source>
        <dbReference type="ARBA" id="ARBA00022833"/>
    </source>
</evidence>
<dbReference type="SUPFAM" id="SSF57667">
    <property type="entry name" value="beta-beta-alpha zinc fingers"/>
    <property type="match status" value="4"/>
</dbReference>
<keyword evidence="11" id="KW-1185">Reference proteome</keyword>
<comment type="subcellular location">
    <subcellularLocation>
        <location evidence="1">Nucleus</location>
    </subcellularLocation>
</comment>
<evidence type="ECO:0000313" key="10">
    <source>
        <dbReference type="Ensembl" id="ENSOSIP00000020382.1"/>
    </source>
</evidence>
<dbReference type="Ensembl" id="ENSOSIT00000021522.1">
    <property type="protein sequence ID" value="ENSOSIP00000020382.1"/>
    <property type="gene ID" value="ENSOSIG00000010909.1"/>
</dbReference>
<feature type="domain" description="C2H2-type" evidence="9">
    <location>
        <begin position="155"/>
        <end position="182"/>
    </location>
</feature>
<keyword evidence="4 7" id="KW-0863">Zinc-finger</keyword>
<dbReference type="GO" id="GO:0005634">
    <property type="term" value="C:nucleus"/>
    <property type="evidence" value="ECO:0007669"/>
    <property type="project" value="UniProtKB-SubCell"/>
</dbReference>
<dbReference type="InterPro" id="IPR013087">
    <property type="entry name" value="Znf_C2H2_type"/>
</dbReference>
<keyword evidence="5" id="KW-0862">Zinc</keyword>
<dbReference type="Pfam" id="PF13465">
    <property type="entry name" value="zf-H2C2_2"/>
    <property type="match status" value="1"/>
</dbReference>
<dbReference type="PROSITE" id="PS50157">
    <property type="entry name" value="ZINC_FINGER_C2H2_2"/>
    <property type="match status" value="4"/>
</dbReference>
<evidence type="ECO:0000256" key="1">
    <source>
        <dbReference type="ARBA" id="ARBA00004123"/>
    </source>
</evidence>
<feature type="region of interest" description="Disordered" evidence="8">
    <location>
        <begin position="60"/>
        <end position="79"/>
    </location>
</feature>
<dbReference type="Gene3D" id="3.30.160.60">
    <property type="entry name" value="Classic Zinc Finger"/>
    <property type="match status" value="4"/>
</dbReference>
<dbReference type="InterPro" id="IPR036236">
    <property type="entry name" value="Znf_C2H2_sf"/>
</dbReference>
<dbReference type="PROSITE" id="PS00028">
    <property type="entry name" value="ZINC_FINGER_C2H2_1"/>
    <property type="match status" value="4"/>
</dbReference>
<evidence type="ECO:0000256" key="4">
    <source>
        <dbReference type="ARBA" id="ARBA00022771"/>
    </source>
</evidence>
<dbReference type="FunFam" id="3.30.160.60:FF:000478">
    <property type="entry name" value="Zinc finger protein 133"/>
    <property type="match status" value="1"/>
</dbReference>
<dbReference type="PANTHER" id="PTHR23235:SF178">
    <property type="entry name" value="C2H2-TYPE DOMAIN-CONTAINING PROTEIN-RELATED"/>
    <property type="match status" value="1"/>
</dbReference>
<dbReference type="GO" id="GO:0008270">
    <property type="term" value="F:zinc ion binding"/>
    <property type="evidence" value="ECO:0007669"/>
    <property type="project" value="UniProtKB-KW"/>
</dbReference>
<organism evidence="10 11">
    <name type="scientific">Oryzias sinensis</name>
    <name type="common">Chinese medaka</name>
    <dbReference type="NCBI Taxonomy" id="183150"/>
    <lineage>
        <taxon>Eukaryota</taxon>
        <taxon>Metazoa</taxon>
        <taxon>Chordata</taxon>
        <taxon>Craniata</taxon>
        <taxon>Vertebrata</taxon>
        <taxon>Euteleostomi</taxon>
        <taxon>Actinopterygii</taxon>
        <taxon>Neopterygii</taxon>
        <taxon>Teleostei</taxon>
        <taxon>Neoteleostei</taxon>
        <taxon>Acanthomorphata</taxon>
        <taxon>Ovalentaria</taxon>
        <taxon>Atherinomorphae</taxon>
        <taxon>Beloniformes</taxon>
        <taxon>Adrianichthyidae</taxon>
        <taxon>Oryziinae</taxon>
        <taxon>Oryzias</taxon>
    </lineage>
</organism>
<evidence type="ECO:0000313" key="11">
    <source>
        <dbReference type="Proteomes" id="UP000694383"/>
    </source>
</evidence>
<dbReference type="FunFam" id="3.30.160.60:FF:002201">
    <property type="entry name" value="Uncharacterized protein"/>
    <property type="match status" value="1"/>
</dbReference>